<reference evidence="1 2" key="1">
    <citation type="submission" date="2012-10" db="EMBL/GenBank/DDBJ databases">
        <authorList>
            <person name="Harkins D.M."/>
            <person name="Durkin A.S."/>
            <person name="Brinkac L.M."/>
            <person name="Selengut J.D."/>
            <person name="Sanka R."/>
            <person name="DePew J."/>
            <person name="Purushe J."/>
            <person name="Peacock S.J."/>
            <person name="Thaipadungpanit J."/>
            <person name="Wuthiekanun V.W."/>
            <person name="Day N.P."/>
            <person name="Vinetz J.M."/>
            <person name="Sutton G.G."/>
            <person name="Nelson W.C."/>
            <person name="Fouts D.E."/>
        </authorList>
    </citation>
    <scope>NUCLEOTIDE SEQUENCE [LARGE SCALE GENOMIC DNA]</scope>
    <source>
        <strain evidence="1 2">H1</strain>
    </source>
</reference>
<dbReference type="Proteomes" id="UP000006253">
    <property type="component" value="Unassembled WGS sequence"/>
</dbReference>
<sequence>MKRKNISIHFVGFYQRKSNAIQMIVPALKLVHFTKDLFRQKF</sequence>
<protein>
    <submittedName>
        <fullName evidence="1">Uncharacterized protein</fullName>
    </submittedName>
</protein>
<gene>
    <name evidence="1" type="ORF">LEP1GSC081_2392</name>
</gene>
<proteinExistence type="predicted"/>
<dbReference type="EMBL" id="AHMY02000011">
    <property type="protein sequence ID" value="EKO17283.1"/>
    <property type="molecule type" value="Genomic_DNA"/>
</dbReference>
<dbReference type="AlphaFoldDB" id="A0A0E2B7U2"/>
<evidence type="ECO:0000313" key="2">
    <source>
        <dbReference type="Proteomes" id="UP000006253"/>
    </source>
</evidence>
<name>A0A0E2B7U2_9LEPT</name>
<accession>A0A0E2B7U2</accession>
<organism evidence="1 2">
    <name type="scientific">Leptospira kirschneri str. H1</name>
    <dbReference type="NCBI Taxonomy" id="1049966"/>
    <lineage>
        <taxon>Bacteria</taxon>
        <taxon>Pseudomonadati</taxon>
        <taxon>Spirochaetota</taxon>
        <taxon>Spirochaetia</taxon>
        <taxon>Leptospirales</taxon>
        <taxon>Leptospiraceae</taxon>
        <taxon>Leptospira</taxon>
    </lineage>
</organism>
<evidence type="ECO:0000313" key="1">
    <source>
        <dbReference type="EMBL" id="EKO17283.1"/>
    </source>
</evidence>
<comment type="caution">
    <text evidence="1">The sequence shown here is derived from an EMBL/GenBank/DDBJ whole genome shotgun (WGS) entry which is preliminary data.</text>
</comment>